<comment type="function">
    <text evidence="4">Nucleoside triphosphate pyrophosphatase that hydrolyzes dTTP and UTP. May have a dual role in cell division arrest and in preventing the incorporation of modified nucleotides into cellular nucleic acids.</text>
</comment>
<evidence type="ECO:0000256" key="2">
    <source>
        <dbReference type="ARBA" id="ARBA00022801"/>
    </source>
</evidence>
<dbReference type="GO" id="GO:0005737">
    <property type="term" value="C:cytoplasm"/>
    <property type="evidence" value="ECO:0007669"/>
    <property type="project" value="UniProtKB-SubCell"/>
</dbReference>
<dbReference type="Proteomes" id="UP000643701">
    <property type="component" value="Unassembled WGS sequence"/>
</dbReference>
<dbReference type="PANTHER" id="PTHR43213:SF5">
    <property type="entry name" value="BIFUNCTIONAL DTTP_UTP PYROPHOSPHATASE_METHYLTRANSFERASE PROTEIN-RELATED"/>
    <property type="match status" value="1"/>
</dbReference>
<comment type="catalytic activity">
    <reaction evidence="4">
        <text>dTTP + H2O = dTMP + diphosphate + H(+)</text>
        <dbReference type="Rhea" id="RHEA:28534"/>
        <dbReference type="ChEBI" id="CHEBI:15377"/>
        <dbReference type="ChEBI" id="CHEBI:15378"/>
        <dbReference type="ChEBI" id="CHEBI:33019"/>
        <dbReference type="ChEBI" id="CHEBI:37568"/>
        <dbReference type="ChEBI" id="CHEBI:63528"/>
        <dbReference type="EC" id="3.6.1.9"/>
    </reaction>
</comment>
<comment type="similarity">
    <text evidence="4">Belongs to the Maf family. YhdE subfamily.</text>
</comment>
<feature type="active site" description="Proton acceptor" evidence="4">
    <location>
        <position position="76"/>
    </location>
</feature>
<feature type="site" description="Important for substrate specificity" evidence="4">
    <location>
        <position position="159"/>
    </location>
</feature>
<dbReference type="EMBL" id="JAANAS010000001">
    <property type="protein sequence ID" value="NGZ88728.1"/>
    <property type="molecule type" value="Genomic_DNA"/>
</dbReference>
<reference evidence="5" key="1">
    <citation type="submission" date="2020-03" db="EMBL/GenBank/DDBJ databases">
        <title>Psychroflexus Maritimus sp. nov., isolate from marine sediment.</title>
        <authorList>
            <person name="Zhong Y.-L."/>
        </authorList>
    </citation>
    <scope>NUCLEOTIDE SEQUENCE</scope>
    <source>
        <strain evidence="5">C1</strain>
    </source>
</reference>
<evidence type="ECO:0000256" key="3">
    <source>
        <dbReference type="ARBA" id="ARBA00023080"/>
    </source>
</evidence>
<gene>
    <name evidence="5" type="primary">maf</name>
    <name evidence="5" type="ORF">G7034_00495</name>
</gene>
<keyword evidence="4" id="KW-0963">Cytoplasm</keyword>
<comment type="subcellular location">
    <subcellularLocation>
        <location evidence="4">Cytoplasm</location>
    </subcellularLocation>
</comment>
<keyword evidence="3 4" id="KW-0546">Nucleotide metabolism</keyword>
<organism evidence="5 6">
    <name type="scientific">Psychroflexus maritimus</name>
    <dbReference type="NCBI Taxonomy" id="2714865"/>
    <lineage>
        <taxon>Bacteria</taxon>
        <taxon>Pseudomonadati</taxon>
        <taxon>Bacteroidota</taxon>
        <taxon>Flavobacteriia</taxon>
        <taxon>Flavobacteriales</taxon>
        <taxon>Flavobacteriaceae</taxon>
        <taxon>Psychroflexus</taxon>
    </lineage>
</organism>
<dbReference type="AlphaFoldDB" id="A0A967DY50"/>
<protein>
    <recommendedName>
        <fullName evidence="4">dTTP/UTP pyrophosphatase</fullName>
        <shortName evidence="4">dTTPase/UTPase</shortName>
        <ecNumber evidence="4">3.6.1.9</ecNumber>
    </recommendedName>
    <alternativeName>
        <fullName evidence="4">Nucleoside triphosphate pyrophosphatase</fullName>
    </alternativeName>
    <alternativeName>
        <fullName evidence="4">Nucleotide pyrophosphatase</fullName>
        <shortName evidence="4">Nucleotide PPase</shortName>
    </alternativeName>
</protein>
<dbReference type="InterPro" id="IPR003697">
    <property type="entry name" value="Maf-like"/>
</dbReference>
<dbReference type="RefSeq" id="WP_166398994.1">
    <property type="nucleotide sequence ID" value="NZ_JAANAS010000001.1"/>
</dbReference>
<evidence type="ECO:0000313" key="5">
    <source>
        <dbReference type="EMBL" id="NGZ88728.1"/>
    </source>
</evidence>
<proteinExistence type="inferred from homology"/>
<dbReference type="NCBIfam" id="TIGR00172">
    <property type="entry name" value="maf"/>
    <property type="match status" value="1"/>
</dbReference>
<evidence type="ECO:0000256" key="1">
    <source>
        <dbReference type="ARBA" id="ARBA00001968"/>
    </source>
</evidence>
<dbReference type="PANTHER" id="PTHR43213">
    <property type="entry name" value="BIFUNCTIONAL DTTP/UTP PYROPHOSPHATASE/METHYLTRANSFERASE PROTEIN-RELATED"/>
    <property type="match status" value="1"/>
</dbReference>
<dbReference type="SUPFAM" id="SSF52972">
    <property type="entry name" value="ITPase-like"/>
    <property type="match status" value="1"/>
</dbReference>
<dbReference type="Gene3D" id="3.90.950.10">
    <property type="match status" value="1"/>
</dbReference>
<dbReference type="CDD" id="cd00555">
    <property type="entry name" value="Maf"/>
    <property type="match status" value="1"/>
</dbReference>
<dbReference type="Pfam" id="PF02545">
    <property type="entry name" value="Maf"/>
    <property type="match status" value="1"/>
</dbReference>
<dbReference type="GO" id="GO:0047429">
    <property type="term" value="F:nucleoside triphosphate diphosphatase activity"/>
    <property type="evidence" value="ECO:0007669"/>
    <property type="project" value="UniProtKB-EC"/>
</dbReference>
<dbReference type="EC" id="3.6.1.9" evidence="4"/>
<evidence type="ECO:0000256" key="4">
    <source>
        <dbReference type="HAMAP-Rule" id="MF_00528"/>
    </source>
</evidence>
<evidence type="ECO:0000313" key="6">
    <source>
        <dbReference type="Proteomes" id="UP000643701"/>
    </source>
</evidence>
<comment type="caution">
    <text evidence="5">The sequence shown here is derived from an EMBL/GenBank/DDBJ whole genome shotgun (WGS) entry which is preliminary data.</text>
</comment>
<feature type="site" description="Important for substrate specificity" evidence="4">
    <location>
        <position position="19"/>
    </location>
</feature>
<comment type="caution">
    <text evidence="4">Lacks conserved residue(s) required for the propagation of feature annotation.</text>
</comment>
<dbReference type="PIRSF" id="PIRSF006305">
    <property type="entry name" value="Maf"/>
    <property type="match status" value="1"/>
</dbReference>
<feature type="site" description="Important for substrate specificity" evidence="4">
    <location>
        <position position="77"/>
    </location>
</feature>
<keyword evidence="6" id="KW-1185">Reference proteome</keyword>
<dbReference type="HAMAP" id="MF_00528">
    <property type="entry name" value="Maf"/>
    <property type="match status" value="1"/>
</dbReference>
<comment type="cofactor">
    <cofactor evidence="1 4">
        <name>a divalent metal cation</name>
        <dbReference type="ChEBI" id="CHEBI:60240"/>
    </cofactor>
</comment>
<sequence length="195" mass="22185">MLKDASKVWEIILASKSPRRNELLKNLGIHFKVILREVDERFPSQLSNAEVANYISQKKASVFNINTEKQMVITGDTIVCKNQKVLGKPKDKEEAFEMIKSLSGEVHQVISSYTIKTKDQEITKSDQVNVFFEPLSEEEIKYYISNYSCLDKAGAYGIQDWIGQIGVQKIEGSFYTVMGMPIHLLYADLKAILLE</sequence>
<keyword evidence="2 4" id="KW-0378">Hydrolase</keyword>
<comment type="catalytic activity">
    <reaction evidence="4">
        <text>UTP + H2O = UMP + diphosphate + H(+)</text>
        <dbReference type="Rhea" id="RHEA:29395"/>
        <dbReference type="ChEBI" id="CHEBI:15377"/>
        <dbReference type="ChEBI" id="CHEBI:15378"/>
        <dbReference type="ChEBI" id="CHEBI:33019"/>
        <dbReference type="ChEBI" id="CHEBI:46398"/>
        <dbReference type="ChEBI" id="CHEBI:57865"/>
        <dbReference type="EC" id="3.6.1.9"/>
    </reaction>
</comment>
<dbReference type="GO" id="GO:0009117">
    <property type="term" value="P:nucleotide metabolic process"/>
    <property type="evidence" value="ECO:0007669"/>
    <property type="project" value="UniProtKB-KW"/>
</dbReference>
<dbReference type="InterPro" id="IPR029001">
    <property type="entry name" value="ITPase-like_fam"/>
</dbReference>
<name>A0A967DY50_9FLAO</name>
<accession>A0A967DY50</accession>